<dbReference type="RefSeq" id="WP_036816547.1">
    <property type="nucleotide sequence ID" value="NZ_AVBF01000007.1"/>
</dbReference>
<name>A0A0A2TIH6_9BACI</name>
<organism evidence="2 3">
    <name type="scientific">Pontibacillus yanchengensis Y32</name>
    <dbReference type="NCBI Taxonomy" id="1385514"/>
    <lineage>
        <taxon>Bacteria</taxon>
        <taxon>Bacillati</taxon>
        <taxon>Bacillota</taxon>
        <taxon>Bacilli</taxon>
        <taxon>Bacillales</taxon>
        <taxon>Bacillaceae</taxon>
        <taxon>Pontibacillus</taxon>
    </lineage>
</organism>
<dbReference type="InterPro" id="IPR019734">
    <property type="entry name" value="TPR_rpt"/>
</dbReference>
<dbReference type="OrthoDB" id="2961242at2"/>
<sequence length="331" mass="38940">MTKEKADVVIFPKWKTSLEENGLAALKAKKYEEALEHFDQLIQFEAANSEVLTGKLIALMELGRYTEAEIICRDLMKLDDGHYFQYLHIYLTVLFQTSQYEELIDLLDEVFKSDDIPQELRQQFWQLYDITEKLKVDETKAEHMESLDEFLVALDTEDVKTQWQLLSKLRKTSIQPYLNDVAPYLKKEHIQPVIKTALLQWMQEQQVERNVEVQKLGDSIIVNPSELSDILAHPSSIHILNLLNEVEQNNPTLYEFIQQLLFRYMYVRFPIMPEDKDLPSIAKALFELSSTYLQLENEPFPMSSSIPEDSVDVWKQQIEYYEVHYFSVLDE</sequence>
<dbReference type="InterPro" id="IPR011990">
    <property type="entry name" value="TPR-like_helical_dom_sf"/>
</dbReference>
<dbReference type="eggNOG" id="COG3118">
    <property type="taxonomic scope" value="Bacteria"/>
</dbReference>
<proteinExistence type="predicted"/>
<keyword evidence="3" id="KW-1185">Reference proteome</keyword>
<dbReference type="Proteomes" id="UP000030147">
    <property type="component" value="Unassembled WGS sequence"/>
</dbReference>
<evidence type="ECO:0000313" key="3">
    <source>
        <dbReference type="Proteomes" id="UP000030147"/>
    </source>
</evidence>
<dbReference type="Pfam" id="PF14559">
    <property type="entry name" value="TPR_19"/>
    <property type="match status" value="1"/>
</dbReference>
<evidence type="ECO:0000313" key="2">
    <source>
        <dbReference type="EMBL" id="KGP73861.1"/>
    </source>
</evidence>
<dbReference type="Gene3D" id="1.25.40.10">
    <property type="entry name" value="Tetratricopeptide repeat domain"/>
    <property type="match status" value="1"/>
</dbReference>
<dbReference type="EMBL" id="AVBF01000007">
    <property type="protein sequence ID" value="KGP73861.1"/>
    <property type="molecule type" value="Genomic_DNA"/>
</dbReference>
<dbReference type="SUPFAM" id="SSF48452">
    <property type="entry name" value="TPR-like"/>
    <property type="match status" value="1"/>
</dbReference>
<keyword evidence="1" id="KW-0802">TPR repeat</keyword>
<dbReference type="AlphaFoldDB" id="A0A0A2TIH6"/>
<gene>
    <name evidence="2" type="ORF">N782_21100</name>
</gene>
<protein>
    <submittedName>
        <fullName evidence="2">Uncharacterized protein</fullName>
    </submittedName>
</protein>
<reference evidence="2 3" key="1">
    <citation type="journal article" date="2015" name="Stand. Genomic Sci.">
        <title>High quality draft genome sequence of the moderately halophilic bacterium Pontibacillus yanchengensis Y32(T) and comparison among Pontibacillus genomes.</title>
        <authorList>
            <person name="Huang J."/>
            <person name="Qiao Z.X."/>
            <person name="Tang J.W."/>
            <person name="Wang G."/>
        </authorList>
    </citation>
    <scope>NUCLEOTIDE SEQUENCE [LARGE SCALE GENOMIC DNA]</scope>
    <source>
        <strain evidence="2 3">Y32</strain>
    </source>
</reference>
<evidence type="ECO:0000256" key="1">
    <source>
        <dbReference type="PROSITE-ProRule" id="PRU00339"/>
    </source>
</evidence>
<dbReference type="SUPFAM" id="SSF116965">
    <property type="entry name" value="Hypothetical protein MPN330"/>
    <property type="match status" value="1"/>
</dbReference>
<feature type="repeat" description="TPR" evidence="1">
    <location>
        <begin position="15"/>
        <end position="48"/>
    </location>
</feature>
<dbReference type="STRING" id="1385514.N782_21100"/>
<accession>A0A0A2TIH6</accession>
<comment type="caution">
    <text evidence="2">The sequence shown here is derived from an EMBL/GenBank/DDBJ whole genome shotgun (WGS) entry which is preliminary data.</text>
</comment>
<dbReference type="PROSITE" id="PS50005">
    <property type="entry name" value="TPR"/>
    <property type="match status" value="1"/>
</dbReference>